<dbReference type="RefSeq" id="WP_114592619.1">
    <property type="nucleotide sequence ID" value="NZ_CP031165.1"/>
</dbReference>
<feature type="domain" description="Hypervirulence associated protein TUDOR" evidence="2">
    <location>
        <begin position="7"/>
        <end position="70"/>
    </location>
</feature>
<sequence length="73" mass="8135">MAKYQVGQDVEWDWGNGTGTGTGTVKQIYTERVEKTIAGTEIVRDADEDNPAYLVEQDDGDRVLKSESELRKA</sequence>
<evidence type="ECO:0000313" key="4">
    <source>
        <dbReference type="Proteomes" id="UP000264006"/>
    </source>
</evidence>
<dbReference type="InterPro" id="IPR021331">
    <property type="entry name" value="Hva1_TUDOR"/>
</dbReference>
<proteinExistence type="predicted"/>
<dbReference type="EMBL" id="CP031165">
    <property type="protein sequence ID" value="AXV08245.1"/>
    <property type="molecule type" value="Genomic_DNA"/>
</dbReference>
<organism evidence="3 4">
    <name type="scientific">Euzebya pacifica</name>
    <dbReference type="NCBI Taxonomy" id="1608957"/>
    <lineage>
        <taxon>Bacteria</taxon>
        <taxon>Bacillati</taxon>
        <taxon>Actinomycetota</taxon>
        <taxon>Nitriliruptoria</taxon>
        <taxon>Euzebyales</taxon>
    </lineage>
</organism>
<name>A0A346Y198_9ACTN</name>
<feature type="region of interest" description="Disordered" evidence="1">
    <location>
        <begin position="1"/>
        <end position="23"/>
    </location>
</feature>
<reference evidence="3 4" key="1">
    <citation type="submission" date="2018-09" db="EMBL/GenBank/DDBJ databases">
        <title>Complete genome sequence of Euzebya sp. DY32-46 isolated from seawater of Pacific Ocean.</title>
        <authorList>
            <person name="Xu L."/>
            <person name="Wu Y.-H."/>
            <person name="Xu X.-W."/>
        </authorList>
    </citation>
    <scope>NUCLEOTIDE SEQUENCE [LARGE SCALE GENOMIC DNA]</scope>
    <source>
        <strain evidence="3 4">DY32-46</strain>
    </source>
</reference>
<evidence type="ECO:0000256" key="1">
    <source>
        <dbReference type="SAM" id="MobiDB-lite"/>
    </source>
</evidence>
<keyword evidence="4" id="KW-1185">Reference proteome</keyword>
<dbReference type="AlphaFoldDB" id="A0A346Y198"/>
<dbReference type="KEGG" id="euz:DVS28_a3572"/>
<accession>A0A346Y198</accession>
<protein>
    <recommendedName>
        <fullName evidence="2">Hypervirulence associated protein TUDOR domain-containing protein</fullName>
    </recommendedName>
</protein>
<dbReference type="Pfam" id="PF11160">
    <property type="entry name" value="Hva1_TUDOR"/>
    <property type="match status" value="1"/>
</dbReference>
<feature type="region of interest" description="Disordered" evidence="1">
    <location>
        <begin position="52"/>
        <end position="73"/>
    </location>
</feature>
<evidence type="ECO:0000313" key="3">
    <source>
        <dbReference type="EMBL" id="AXV08245.1"/>
    </source>
</evidence>
<dbReference type="OrthoDB" id="71751at2"/>
<gene>
    <name evidence="3" type="ORF">DVS28_a3572</name>
</gene>
<evidence type="ECO:0000259" key="2">
    <source>
        <dbReference type="Pfam" id="PF11160"/>
    </source>
</evidence>
<feature type="compositionally biased region" description="Basic and acidic residues" evidence="1">
    <location>
        <begin position="60"/>
        <end position="73"/>
    </location>
</feature>
<dbReference type="Proteomes" id="UP000264006">
    <property type="component" value="Chromosome"/>
</dbReference>